<evidence type="ECO:0000313" key="4">
    <source>
        <dbReference type="EMBL" id="CAB4189062.1"/>
    </source>
</evidence>
<dbReference type="EMBL" id="LR797132">
    <property type="protein sequence ID" value="CAB4189062.1"/>
    <property type="molecule type" value="Genomic_DNA"/>
</dbReference>
<reference evidence="3" key="1">
    <citation type="submission" date="2020-05" db="EMBL/GenBank/DDBJ databases">
        <authorList>
            <person name="Chiriac C."/>
            <person name="Salcher M."/>
            <person name="Ghai R."/>
            <person name="Kavagutti S V."/>
        </authorList>
    </citation>
    <scope>NUCLEOTIDE SEQUENCE</scope>
</reference>
<dbReference type="EMBL" id="LR796924">
    <property type="protein sequence ID" value="CAB4175255.1"/>
    <property type="molecule type" value="Genomic_DNA"/>
</dbReference>
<dbReference type="EMBL" id="LR796979">
    <property type="protein sequence ID" value="CAB4178946.1"/>
    <property type="molecule type" value="Genomic_DNA"/>
</dbReference>
<dbReference type="EMBL" id="LR797196">
    <property type="protein sequence ID" value="CAB4192998.1"/>
    <property type="molecule type" value="Genomic_DNA"/>
</dbReference>
<name>A0A6J5Q966_9CAUD</name>
<protein>
    <submittedName>
        <fullName evidence="3">Uncharacterized protein</fullName>
    </submittedName>
</protein>
<evidence type="ECO:0000313" key="5">
    <source>
        <dbReference type="EMBL" id="CAB4192998.1"/>
    </source>
</evidence>
<evidence type="ECO:0000313" key="3">
    <source>
        <dbReference type="EMBL" id="CAB4178946.1"/>
    </source>
</evidence>
<evidence type="ECO:0000313" key="2">
    <source>
        <dbReference type="EMBL" id="CAB4175255.1"/>
    </source>
</evidence>
<evidence type="ECO:0000313" key="1">
    <source>
        <dbReference type="EMBL" id="CAB4167041.1"/>
    </source>
</evidence>
<organism evidence="3">
    <name type="scientific">uncultured Caudovirales phage</name>
    <dbReference type="NCBI Taxonomy" id="2100421"/>
    <lineage>
        <taxon>Viruses</taxon>
        <taxon>Duplodnaviria</taxon>
        <taxon>Heunggongvirae</taxon>
        <taxon>Uroviricota</taxon>
        <taxon>Caudoviricetes</taxon>
        <taxon>Peduoviridae</taxon>
        <taxon>Maltschvirus</taxon>
        <taxon>Maltschvirus maltsch</taxon>
    </lineage>
</organism>
<accession>A0A6J5Q966</accession>
<proteinExistence type="predicted"/>
<dbReference type="EMBL" id="LR796798">
    <property type="protein sequence ID" value="CAB4167041.1"/>
    <property type="molecule type" value="Genomic_DNA"/>
</dbReference>
<gene>
    <name evidence="3" type="ORF">UFOVP1034_18</name>
    <name evidence="4" type="ORF">UFOVP1177_18</name>
    <name evidence="5" type="ORF">UFOVP1243_5</name>
    <name evidence="6" type="ORF">UFOVP1581_140</name>
    <name evidence="1" type="ORF">UFOVP854_140</name>
    <name evidence="2" type="ORF">UFOVP964_140</name>
</gene>
<dbReference type="EMBL" id="LR798433">
    <property type="protein sequence ID" value="CAB5231660.1"/>
    <property type="molecule type" value="Genomic_DNA"/>
</dbReference>
<evidence type="ECO:0000313" key="6">
    <source>
        <dbReference type="EMBL" id="CAB5231660.1"/>
    </source>
</evidence>
<sequence>MKCANCTSDAVYTYSITPGYSIAYCKKDLPKFLDDRRKAGFLQTTAEYKAQLVEGQKSIAVQPTVVEEPLEEEPVIIEVVKPVKKAAKKKAV</sequence>